<dbReference type="EMBL" id="BKCJ011500360">
    <property type="protein sequence ID" value="GFD38427.1"/>
    <property type="molecule type" value="Genomic_DNA"/>
</dbReference>
<organism evidence="1">
    <name type="scientific">Tanacetum cinerariifolium</name>
    <name type="common">Dalmatian daisy</name>
    <name type="synonym">Chrysanthemum cinerariifolium</name>
    <dbReference type="NCBI Taxonomy" id="118510"/>
    <lineage>
        <taxon>Eukaryota</taxon>
        <taxon>Viridiplantae</taxon>
        <taxon>Streptophyta</taxon>
        <taxon>Embryophyta</taxon>
        <taxon>Tracheophyta</taxon>
        <taxon>Spermatophyta</taxon>
        <taxon>Magnoliopsida</taxon>
        <taxon>eudicotyledons</taxon>
        <taxon>Gunneridae</taxon>
        <taxon>Pentapetalae</taxon>
        <taxon>asterids</taxon>
        <taxon>campanulids</taxon>
        <taxon>Asterales</taxon>
        <taxon>Asteraceae</taxon>
        <taxon>Asteroideae</taxon>
        <taxon>Anthemideae</taxon>
        <taxon>Anthemidinae</taxon>
        <taxon>Tanacetum</taxon>
    </lineage>
</organism>
<gene>
    <name evidence="1" type="ORF">Tci_910396</name>
</gene>
<proteinExistence type="predicted"/>
<sequence length="28" mass="2787">MGMGMGAVGKDGSGIEEVVWCDDVASGE</sequence>
<reference evidence="1" key="1">
    <citation type="journal article" date="2019" name="Sci. Rep.">
        <title>Draft genome of Tanacetum cinerariifolium, the natural source of mosquito coil.</title>
        <authorList>
            <person name="Yamashiro T."/>
            <person name="Shiraishi A."/>
            <person name="Satake H."/>
            <person name="Nakayama K."/>
        </authorList>
    </citation>
    <scope>NUCLEOTIDE SEQUENCE</scope>
</reference>
<accession>A0A699VT96</accession>
<feature type="non-terminal residue" evidence="1">
    <location>
        <position position="28"/>
    </location>
</feature>
<comment type="caution">
    <text evidence="1">The sequence shown here is derived from an EMBL/GenBank/DDBJ whole genome shotgun (WGS) entry which is preliminary data.</text>
</comment>
<dbReference type="AlphaFoldDB" id="A0A699VT96"/>
<protein>
    <submittedName>
        <fullName evidence="1">Uncharacterized protein</fullName>
    </submittedName>
</protein>
<evidence type="ECO:0000313" key="1">
    <source>
        <dbReference type="EMBL" id="GFD38427.1"/>
    </source>
</evidence>
<name>A0A699VT96_TANCI</name>